<dbReference type="SMART" id="SM00829">
    <property type="entry name" value="PKS_ER"/>
    <property type="match status" value="1"/>
</dbReference>
<dbReference type="EC" id="1.-.-.-" evidence="4"/>
<keyword evidence="5" id="KW-1185">Reference proteome</keyword>
<dbReference type="PANTHER" id="PTHR43205:SF7">
    <property type="entry name" value="PROSTAGLANDIN REDUCTASE 1"/>
    <property type="match status" value="1"/>
</dbReference>
<sequence>MSRTNHQLRLAARPVGQPRPTDWGHVEEQVGEPGDGELLVQVLYLSIDPAMRGWMNAGKSYIRPVEIGEVMRAGAVGRVIASRHPDFAVGDHVSGTFGVQEYCVSDGRGVIKVDPALAPLPVYLGTLGMTGVTAYFGLLDIGRPLAGQTVVVSGAAGAVGSVVGQIAKILGCRVIGIAGGERKCRSVVEEFGFDAAIDYQAEDVRKALRQHAPDGVDVYFDNVGGDILDAVLTRLARGARIVICGAVSQYNNTEPVKGPSNYMSLLVNRASMTGMVVFDYADRYSEATTQLAEWLADGRLKSMEDVVSGGVAAFPETLMRLFRGENLGKLVLKIADE</sequence>
<dbReference type="Pfam" id="PF00107">
    <property type="entry name" value="ADH_zinc_N"/>
    <property type="match status" value="1"/>
</dbReference>
<evidence type="ECO:0000259" key="3">
    <source>
        <dbReference type="SMART" id="SM00829"/>
    </source>
</evidence>
<dbReference type="InterPro" id="IPR045010">
    <property type="entry name" value="MDR_fam"/>
</dbReference>
<dbReference type="Gene3D" id="3.40.50.720">
    <property type="entry name" value="NAD(P)-binding Rossmann-like Domain"/>
    <property type="match status" value="1"/>
</dbReference>
<protein>
    <submittedName>
        <fullName evidence="4">NADP-dependent oxidoreductase</fullName>
        <ecNumber evidence="4">1.-.-.-</ecNumber>
    </submittedName>
</protein>
<evidence type="ECO:0000313" key="5">
    <source>
        <dbReference type="Proteomes" id="UP001595993"/>
    </source>
</evidence>
<dbReference type="InterPro" id="IPR041694">
    <property type="entry name" value="ADH_N_2"/>
</dbReference>
<feature type="domain" description="Enoyl reductase (ER)" evidence="3">
    <location>
        <begin position="16"/>
        <end position="332"/>
    </location>
</feature>
<dbReference type="RefSeq" id="WP_381203196.1">
    <property type="nucleotide sequence ID" value="NZ_JBHSFE010000038.1"/>
</dbReference>
<evidence type="ECO:0000313" key="4">
    <source>
        <dbReference type="EMBL" id="MFC4612809.1"/>
    </source>
</evidence>
<dbReference type="CDD" id="cd05288">
    <property type="entry name" value="PGDH"/>
    <property type="match status" value="1"/>
</dbReference>
<feature type="region of interest" description="Disordered" evidence="2">
    <location>
        <begin position="1"/>
        <end position="23"/>
    </location>
</feature>
<accession>A0ABV9GJH4</accession>
<dbReference type="InterPro" id="IPR013149">
    <property type="entry name" value="ADH-like_C"/>
</dbReference>
<gene>
    <name evidence="4" type="ORF">ACFO9E_34435</name>
</gene>
<name>A0ABV9GJH4_9ACTN</name>
<dbReference type="InterPro" id="IPR011032">
    <property type="entry name" value="GroES-like_sf"/>
</dbReference>
<dbReference type="InterPro" id="IPR020843">
    <property type="entry name" value="ER"/>
</dbReference>
<dbReference type="Pfam" id="PF16884">
    <property type="entry name" value="ADH_N_2"/>
    <property type="match status" value="1"/>
</dbReference>
<proteinExistence type="predicted"/>
<comment type="caution">
    <text evidence="4">The sequence shown here is derived from an EMBL/GenBank/DDBJ whole genome shotgun (WGS) entry which is preliminary data.</text>
</comment>
<dbReference type="PANTHER" id="PTHR43205">
    <property type="entry name" value="PROSTAGLANDIN REDUCTASE"/>
    <property type="match status" value="1"/>
</dbReference>
<dbReference type="GO" id="GO:0016491">
    <property type="term" value="F:oxidoreductase activity"/>
    <property type="evidence" value="ECO:0007669"/>
    <property type="project" value="UniProtKB-KW"/>
</dbReference>
<dbReference type="EMBL" id="JBHSFE010000038">
    <property type="protein sequence ID" value="MFC4612809.1"/>
    <property type="molecule type" value="Genomic_DNA"/>
</dbReference>
<keyword evidence="1 4" id="KW-0560">Oxidoreductase</keyword>
<dbReference type="Proteomes" id="UP001595993">
    <property type="component" value="Unassembled WGS sequence"/>
</dbReference>
<evidence type="ECO:0000256" key="1">
    <source>
        <dbReference type="ARBA" id="ARBA00023002"/>
    </source>
</evidence>
<reference evidence="5" key="1">
    <citation type="journal article" date="2019" name="Int. J. Syst. Evol. Microbiol.">
        <title>The Global Catalogue of Microorganisms (GCM) 10K type strain sequencing project: providing services to taxonomists for standard genome sequencing and annotation.</title>
        <authorList>
            <consortium name="The Broad Institute Genomics Platform"/>
            <consortium name="The Broad Institute Genome Sequencing Center for Infectious Disease"/>
            <person name="Wu L."/>
            <person name="Ma J."/>
        </authorList>
    </citation>
    <scope>NUCLEOTIDE SEQUENCE [LARGE SCALE GENOMIC DNA]</scope>
    <source>
        <strain evidence="5">CGMCC 4.7139</strain>
    </source>
</reference>
<dbReference type="InterPro" id="IPR036291">
    <property type="entry name" value="NAD(P)-bd_dom_sf"/>
</dbReference>
<evidence type="ECO:0000256" key="2">
    <source>
        <dbReference type="SAM" id="MobiDB-lite"/>
    </source>
</evidence>
<dbReference type="Gene3D" id="3.90.180.10">
    <property type="entry name" value="Medium-chain alcohol dehydrogenases, catalytic domain"/>
    <property type="match status" value="1"/>
</dbReference>
<dbReference type="SUPFAM" id="SSF51735">
    <property type="entry name" value="NAD(P)-binding Rossmann-fold domains"/>
    <property type="match status" value="1"/>
</dbReference>
<dbReference type="SUPFAM" id="SSF50129">
    <property type="entry name" value="GroES-like"/>
    <property type="match status" value="1"/>
</dbReference>
<organism evidence="4 5">
    <name type="scientific">Streptomyces maoxianensis</name>
    <dbReference type="NCBI Taxonomy" id="1459942"/>
    <lineage>
        <taxon>Bacteria</taxon>
        <taxon>Bacillati</taxon>
        <taxon>Actinomycetota</taxon>
        <taxon>Actinomycetes</taxon>
        <taxon>Kitasatosporales</taxon>
        <taxon>Streptomycetaceae</taxon>
        <taxon>Streptomyces</taxon>
    </lineage>
</organism>